<evidence type="ECO:0000313" key="7">
    <source>
        <dbReference type="Proteomes" id="UP001552521"/>
    </source>
</evidence>
<evidence type="ECO:0000256" key="1">
    <source>
        <dbReference type="ARBA" id="ARBA00022691"/>
    </source>
</evidence>
<keyword evidence="7" id="KW-1185">Reference proteome</keyword>
<accession>A0ABV3I404</accession>
<dbReference type="InterPro" id="IPR058240">
    <property type="entry name" value="rSAM_sf"/>
</dbReference>
<dbReference type="NCBIfam" id="TIGR04269">
    <property type="entry name" value="SAM_SPASM_FxsB"/>
    <property type="match status" value="1"/>
</dbReference>
<keyword evidence="4" id="KW-0411">Iron-sulfur</keyword>
<dbReference type="InterPro" id="IPR026337">
    <property type="entry name" value="AKG_HExxH"/>
</dbReference>
<dbReference type="InterPro" id="IPR007197">
    <property type="entry name" value="rSAM"/>
</dbReference>
<keyword evidence="1" id="KW-0949">S-adenosyl-L-methionine</keyword>
<dbReference type="InterPro" id="IPR013785">
    <property type="entry name" value="Aldolase_TIM"/>
</dbReference>
<dbReference type="PROSITE" id="PS51918">
    <property type="entry name" value="RADICAL_SAM"/>
    <property type="match status" value="1"/>
</dbReference>
<dbReference type="NCBIfam" id="NF040587">
    <property type="entry name" value="rSAM_lost_HExxH"/>
    <property type="match status" value="1"/>
</dbReference>
<organism evidence="6 7">
    <name type="scientific">Streptomyces kurssanovii</name>
    <dbReference type="NCBI Taxonomy" id="67312"/>
    <lineage>
        <taxon>Bacteria</taxon>
        <taxon>Bacillati</taxon>
        <taxon>Actinomycetota</taxon>
        <taxon>Actinomycetes</taxon>
        <taxon>Kitasatosporales</taxon>
        <taxon>Streptomycetaceae</taxon>
        <taxon>Streptomyces</taxon>
    </lineage>
</organism>
<dbReference type="PANTHER" id="PTHR43273">
    <property type="entry name" value="ANAEROBIC SULFATASE-MATURATING ENZYME HOMOLOG ASLB-RELATED"/>
    <property type="match status" value="1"/>
</dbReference>
<dbReference type="NCBIfam" id="TIGR04267">
    <property type="entry name" value="mod_HExxH"/>
    <property type="match status" value="1"/>
</dbReference>
<dbReference type="SFLD" id="SFLDG01067">
    <property type="entry name" value="SPASM/twitch_domain_containing"/>
    <property type="match status" value="1"/>
</dbReference>
<dbReference type="Proteomes" id="UP001552521">
    <property type="component" value="Unassembled WGS sequence"/>
</dbReference>
<name>A0ABV3I404_9ACTN</name>
<dbReference type="PANTHER" id="PTHR43273:SF8">
    <property type="entry name" value="RADICAL SAM DOMAIN PROTEIN"/>
    <property type="match status" value="1"/>
</dbReference>
<dbReference type="SFLD" id="SFLDG01072">
    <property type="entry name" value="dehydrogenase_like"/>
    <property type="match status" value="1"/>
</dbReference>
<keyword evidence="2" id="KW-0479">Metal-binding</keyword>
<evidence type="ECO:0000256" key="2">
    <source>
        <dbReference type="ARBA" id="ARBA00022723"/>
    </source>
</evidence>
<comment type="caution">
    <text evidence="6">The sequence shown here is derived from an EMBL/GenBank/DDBJ whole genome shotgun (WGS) entry which is preliminary data.</text>
</comment>
<reference evidence="6 7" key="1">
    <citation type="submission" date="2024-06" db="EMBL/GenBank/DDBJ databases">
        <title>The Natural Products Discovery Center: Release of the First 8490 Sequenced Strains for Exploring Actinobacteria Biosynthetic Diversity.</title>
        <authorList>
            <person name="Kalkreuter E."/>
            <person name="Kautsar S.A."/>
            <person name="Yang D."/>
            <person name="Bader C.D."/>
            <person name="Teijaro C.N."/>
            <person name="Fluegel L."/>
            <person name="Davis C.M."/>
            <person name="Simpson J.R."/>
            <person name="Lauterbach L."/>
            <person name="Steele A.D."/>
            <person name="Gui C."/>
            <person name="Meng S."/>
            <person name="Li G."/>
            <person name="Viehrig K."/>
            <person name="Ye F."/>
            <person name="Su P."/>
            <person name="Kiefer A.F."/>
            <person name="Nichols A."/>
            <person name="Cepeda A.J."/>
            <person name="Yan W."/>
            <person name="Fan B."/>
            <person name="Jiang Y."/>
            <person name="Adhikari A."/>
            <person name="Zheng C.-J."/>
            <person name="Schuster L."/>
            <person name="Cowan T.M."/>
            <person name="Smanski M.J."/>
            <person name="Chevrette M.G."/>
            <person name="De Carvalho L.P.S."/>
            <person name="Shen B."/>
        </authorList>
    </citation>
    <scope>NUCLEOTIDE SEQUENCE [LARGE SCALE GENOMIC DNA]</scope>
    <source>
        <strain evidence="6 7">NPDC049344</strain>
    </source>
</reference>
<sequence length="729" mass="78756">MTGPTLVPFQQIVVKVHSRCDLACDHCYIYEHADQSWRTRPKAISDEAISWTALRLAEHAKSHALPSVSVILHGGEPLLAGPERLRRVCEEFTAALEPVAALDLRIHTNGIQLSSRFLDLFDEFDVRVGISLDGDRTANDRHRRYADGRTSHPLVLRAVDLLRQERYRHLYLGLLCTIDVANDPVAVYDALAELEPPRIDFLLPHATWDDPPARPDGSPTAYAEWILEVFDRWDARGRPVPVRLFDSVFSTLAGGPSLTESLGLAPSDLVVVETDGTLEQVDSLKSAYEGAAATGFDVFRHRFDDVALHPGVQARQLGLAGVSRTCRQCPVVRSCGGGLYTHRYATGSGFDNTSVYCNDLKALVRGIEERTVQSSASPAVSDPEALLILQQDLTRYTLARLNEELAGRGGERWSAAWELASAIEETSLGLDEIYAHPYTRTWLHTCLDALREQRPDAVELALRLESYVAAAAVRSGLGVPVRVGCPTGTLVLPTLGELRLTADGGPCEAEVTGGPDEVLVSVPGREALRVRPGEAAPGWRPLRRPGLDGWPGLVLEDVDPFRDCFDEPVRAVGDTEALSRAWALLRAAAPGQAAEIASSLTTLTPLRSGGPSVGRHAYGALGLGLEGTPAELAAALLRGFARAKLRAIGEVADLLAEDGAWLHPAPWQDEPLPASQLLAGAYERVLLASLDPAAAAHAVLALKALRDAPEPTVSGKRLIAALHKEAARD</sequence>
<evidence type="ECO:0000313" key="6">
    <source>
        <dbReference type="EMBL" id="MEV4685553.1"/>
    </source>
</evidence>
<feature type="domain" description="Radical SAM core" evidence="5">
    <location>
        <begin position="6"/>
        <end position="243"/>
    </location>
</feature>
<dbReference type="RefSeq" id="WP_364601178.1">
    <property type="nucleotide sequence ID" value="NZ_JBFAQK010000084.1"/>
</dbReference>
<dbReference type="SFLD" id="SFLDS00029">
    <property type="entry name" value="Radical_SAM"/>
    <property type="match status" value="1"/>
</dbReference>
<dbReference type="InterPro" id="IPR023867">
    <property type="entry name" value="Sulphatase_maturase_rSAM"/>
</dbReference>
<protein>
    <submittedName>
        <fullName evidence="6">Radical SAM/SPASM protein FxsB, inactivated metallohydrolase extension form</fullName>
    </submittedName>
</protein>
<dbReference type="Pfam" id="PF04055">
    <property type="entry name" value="Radical_SAM"/>
    <property type="match status" value="1"/>
</dbReference>
<evidence type="ECO:0000256" key="3">
    <source>
        <dbReference type="ARBA" id="ARBA00023004"/>
    </source>
</evidence>
<gene>
    <name evidence="6" type="primary">fxsB</name>
    <name evidence="6" type="ORF">AB0K36_32840</name>
</gene>
<dbReference type="InterPro" id="IPR026335">
    <property type="entry name" value="rSAM_SPASM_FxsB"/>
</dbReference>
<dbReference type="SUPFAM" id="SSF102114">
    <property type="entry name" value="Radical SAM enzymes"/>
    <property type="match status" value="1"/>
</dbReference>
<dbReference type="EMBL" id="JBFAQK010000084">
    <property type="protein sequence ID" value="MEV4685553.1"/>
    <property type="molecule type" value="Genomic_DNA"/>
</dbReference>
<dbReference type="Gene3D" id="3.20.20.70">
    <property type="entry name" value="Aldolase class I"/>
    <property type="match status" value="1"/>
</dbReference>
<dbReference type="SFLD" id="SFLDG01386">
    <property type="entry name" value="main_SPASM_domain-containing"/>
    <property type="match status" value="1"/>
</dbReference>
<evidence type="ECO:0000259" key="5">
    <source>
        <dbReference type="PROSITE" id="PS51918"/>
    </source>
</evidence>
<dbReference type="CDD" id="cd01335">
    <property type="entry name" value="Radical_SAM"/>
    <property type="match status" value="1"/>
</dbReference>
<proteinExistence type="predicted"/>
<evidence type="ECO:0000256" key="4">
    <source>
        <dbReference type="ARBA" id="ARBA00023014"/>
    </source>
</evidence>
<keyword evidence="3" id="KW-0408">Iron</keyword>